<reference evidence="2 3" key="1">
    <citation type="submission" date="2018-08" db="EMBL/GenBank/DDBJ databases">
        <title>Chitinophaga sp. K20C18050901, a novel bacterium isolated from forest soil.</title>
        <authorList>
            <person name="Wang C."/>
        </authorList>
    </citation>
    <scope>NUCLEOTIDE SEQUENCE [LARGE SCALE GENOMIC DNA]</scope>
    <source>
        <strain evidence="2 3">K20C18050901</strain>
    </source>
</reference>
<feature type="region of interest" description="Disordered" evidence="1">
    <location>
        <begin position="43"/>
        <end position="65"/>
    </location>
</feature>
<protein>
    <submittedName>
        <fullName evidence="2">Uncharacterized protein</fullName>
    </submittedName>
</protein>
<name>A0A3E1P4M9_9BACT</name>
<dbReference type="AlphaFoldDB" id="A0A3E1P4M9"/>
<gene>
    <name evidence="2" type="ORF">DXN04_06660</name>
</gene>
<accession>A0A3E1P4M9</accession>
<dbReference type="EMBL" id="QTJV01000002">
    <property type="protein sequence ID" value="RFM35074.1"/>
    <property type="molecule type" value="Genomic_DNA"/>
</dbReference>
<proteinExistence type="predicted"/>
<organism evidence="2 3">
    <name type="scientific">Chitinophaga silvisoli</name>
    <dbReference type="NCBI Taxonomy" id="2291814"/>
    <lineage>
        <taxon>Bacteria</taxon>
        <taxon>Pseudomonadati</taxon>
        <taxon>Bacteroidota</taxon>
        <taxon>Chitinophagia</taxon>
        <taxon>Chitinophagales</taxon>
        <taxon>Chitinophagaceae</taxon>
        <taxon>Chitinophaga</taxon>
    </lineage>
</organism>
<sequence length="65" mass="7932">MPQKREYLMERMITCRPSGDACGNLLIDIIGYWVFQKPYKNRGMGEKKKRQWENIHKKSRREKYP</sequence>
<dbReference type="Proteomes" id="UP000261174">
    <property type="component" value="Unassembled WGS sequence"/>
</dbReference>
<comment type="caution">
    <text evidence="2">The sequence shown here is derived from an EMBL/GenBank/DDBJ whole genome shotgun (WGS) entry which is preliminary data.</text>
</comment>
<evidence type="ECO:0000256" key="1">
    <source>
        <dbReference type="SAM" id="MobiDB-lite"/>
    </source>
</evidence>
<evidence type="ECO:0000313" key="3">
    <source>
        <dbReference type="Proteomes" id="UP000261174"/>
    </source>
</evidence>
<evidence type="ECO:0000313" key="2">
    <source>
        <dbReference type="EMBL" id="RFM35074.1"/>
    </source>
</evidence>
<keyword evidence="3" id="KW-1185">Reference proteome</keyword>